<sequence>MTTKLKNIDLAAALGCDAGLISRYRRRGMPATSVADAMAWKEVNVRPRVKSPKTNEQAGIFNYDESRARREHWAAQQTEIAARREAGELIDVAEHIAAFANLGATIRAALEGWAAMLAPQLAGRDEPAVRTAIADQVEQVLRELSAQIQREAERAERVHA</sequence>
<accession>A0ABV6PT92</accession>
<dbReference type="EMBL" id="JBHLTN010000018">
    <property type="protein sequence ID" value="MFC0593058.1"/>
    <property type="molecule type" value="Genomic_DNA"/>
</dbReference>
<organism evidence="1 2">
    <name type="scientific">Ottowia pentelensis</name>
    <dbReference type="NCBI Taxonomy" id="511108"/>
    <lineage>
        <taxon>Bacteria</taxon>
        <taxon>Pseudomonadati</taxon>
        <taxon>Pseudomonadota</taxon>
        <taxon>Betaproteobacteria</taxon>
        <taxon>Burkholderiales</taxon>
        <taxon>Comamonadaceae</taxon>
        <taxon>Ottowia</taxon>
    </lineage>
</organism>
<reference evidence="1 2" key="1">
    <citation type="submission" date="2024-09" db="EMBL/GenBank/DDBJ databases">
        <authorList>
            <person name="Sun Q."/>
            <person name="Mori K."/>
        </authorList>
    </citation>
    <scope>NUCLEOTIDE SEQUENCE [LARGE SCALE GENOMIC DNA]</scope>
    <source>
        <strain evidence="1 2">NCAIM B.02336</strain>
    </source>
</reference>
<dbReference type="RefSeq" id="WP_377482948.1">
    <property type="nucleotide sequence ID" value="NZ_JBHLTN010000018.1"/>
</dbReference>
<comment type="caution">
    <text evidence="1">The sequence shown here is derived from an EMBL/GenBank/DDBJ whole genome shotgun (WGS) entry which is preliminary data.</text>
</comment>
<proteinExistence type="predicted"/>
<protein>
    <recommendedName>
        <fullName evidence="3">Terminase small subunit</fullName>
    </recommendedName>
</protein>
<keyword evidence="2" id="KW-1185">Reference proteome</keyword>
<dbReference type="Proteomes" id="UP001589834">
    <property type="component" value="Unassembled WGS sequence"/>
</dbReference>
<gene>
    <name evidence="1" type="ORF">ACFFGG_10860</name>
</gene>
<name>A0ABV6PT92_9BURK</name>
<evidence type="ECO:0000313" key="1">
    <source>
        <dbReference type="EMBL" id="MFC0593058.1"/>
    </source>
</evidence>
<evidence type="ECO:0000313" key="2">
    <source>
        <dbReference type="Proteomes" id="UP001589834"/>
    </source>
</evidence>
<evidence type="ECO:0008006" key="3">
    <source>
        <dbReference type="Google" id="ProtNLM"/>
    </source>
</evidence>